<dbReference type="Gene3D" id="1.10.260.40">
    <property type="entry name" value="lambda repressor-like DNA-binding domains"/>
    <property type="match status" value="1"/>
</dbReference>
<evidence type="ECO:0000259" key="6">
    <source>
        <dbReference type="Pfam" id="PF13693"/>
    </source>
</evidence>
<dbReference type="EMBL" id="JAPWGY010000004">
    <property type="protein sequence ID" value="MCZ4281682.1"/>
    <property type="molecule type" value="Genomic_DNA"/>
</dbReference>
<keyword evidence="3" id="KW-0238">DNA-binding</keyword>
<feature type="region of interest" description="Disordered" evidence="5">
    <location>
        <begin position="67"/>
        <end position="88"/>
    </location>
</feature>
<dbReference type="Pfam" id="PF13693">
    <property type="entry name" value="HTH_35"/>
    <property type="match status" value="1"/>
</dbReference>
<dbReference type="InterPro" id="IPR010982">
    <property type="entry name" value="Lambda_DNA-bd_dom_sf"/>
</dbReference>
<evidence type="ECO:0000313" key="8">
    <source>
        <dbReference type="Proteomes" id="UP001069802"/>
    </source>
</evidence>
<comment type="similarity">
    <text evidence="1">Belongs to the ner transcriptional regulatory family.</text>
</comment>
<reference evidence="7" key="1">
    <citation type="submission" date="2022-12" db="EMBL/GenBank/DDBJ databases">
        <title>Bacterial isolates from different developmental stages of Nematostella vectensis.</title>
        <authorList>
            <person name="Fraune S."/>
        </authorList>
    </citation>
    <scope>NUCLEOTIDE SEQUENCE</scope>
    <source>
        <strain evidence="7">G21630-S1</strain>
    </source>
</reference>
<organism evidence="7 8">
    <name type="scientific">Kiloniella laminariae</name>
    <dbReference type="NCBI Taxonomy" id="454162"/>
    <lineage>
        <taxon>Bacteria</taxon>
        <taxon>Pseudomonadati</taxon>
        <taxon>Pseudomonadota</taxon>
        <taxon>Alphaproteobacteria</taxon>
        <taxon>Rhodospirillales</taxon>
        <taxon>Kiloniellaceae</taxon>
        <taxon>Kiloniella</taxon>
    </lineage>
</organism>
<comment type="caution">
    <text evidence="7">The sequence shown here is derived from an EMBL/GenBank/DDBJ whole genome shotgun (WGS) entry which is preliminary data.</text>
</comment>
<dbReference type="SUPFAM" id="SSF47413">
    <property type="entry name" value="lambda repressor-like DNA-binding domains"/>
    <property type="match status" value="1"/>
</dbReference>
<sequence>MIFDWPANKIRSELMLRGINLSDIDRESGMGPGSASKALKTPWARMQDHIAARLNLAPQAIWPSRYDSRGAPIDNRGRAKSGLARVGS</sequence>
<gene>
    <name evidence="7" type="ORF">O4H49_12905</name>
</gene>
<dbReference type="InterPro" id="IPR038722">
    <property type="entry name" value="Ner_HTH_dom"/>
</dbReference>
<evidence type="ECO:0000256" key="1">
    <source>
        <dbReference type="ARBA" id="ARBA00006157"/>
    </source>
</evidence>
<evidence type="ECO:0000256" key="5">
    <source>
        <dbReference type="SAM" id="MobiDB-lite"/>
    </source>
</evidence>
<evidence type="ECO:0000313" key="7">
    <source>
        <dbReference type="EMBL" id="MCZ4281682.1"/>
    </source>
</evidence>
<evidence type="ECO:0000256" key="3">
    <source>
        <dbReference type="ARBA" id="ARBA00023125"/>
    </source>
</evidence>
<proteinExistence type="inferred from homology"/>
<keyword evidence="4" id="KW-0804">Transcription</keyword>
<feature type="domain" description="Ner winged helix-turn-helix DNA-binding" evidence="6">
    <location>
        <begin position="4"/>
        <end position="76"/>
    </location>
</feature>
<evidence type="ECO:0000256" key="4">
    <source>
        <dbReference type="ARBA" id="ARBA00023163"/>
    </source>
</evidence>
<evidence type="ECO:0000256" key="2">
    <source>
        <dbReference type="ARBA" id="ARBA00023015"/>
    </source>
</evidence>
<keyword evidence="8" id="KW-1185">Reference proteome</keyword>
<dbReference type="Proteomes" id="UP001069802">
    <property type="component" value="Unassembled WGS sequence"/>
</dbReference>
<protein>
    <submittedName>
        <fullName evidence="7">Helix-turn-helix domain-containing protein</fullName>
    </submittedName>
</protein>
<dbReference type="RefSeq" id="WP_269423845.1">
    <property type="nucleotide sequence ID" value="NZ_JAPWGY010000004.1"/>
</dbReference>
<keyword evidence="2" id="KW-0805">Transcription regulation</keyword>
<name>A0ABT4LP02_9PROT</name>
<accession>A0ABT4LP02</accession>